<dbReference type="PANTHER" id="PTHR42939">
    <property type="entry name" value="ABC TRANSPORTER ATP-BINDING PROTEIN ALBC-RELATED"/>
    <property type="match status" value="1"/>
</dbReference>
<dbReference type="EMBL" id="SMFO01000013">
    <property type="protein sequence ID" value="TDE01967.1"/>
    <property type="molecule type" value="Genomic_DNA"/>
</dbReference>
<keyword evidence="1" id="KW-0813">Transport</keyword>
<evidence type="ECO:0000256" key="1">
    <source>
        <dbReference type="ARBA" id="ARBA00022448"/>
    </source>
</evidence>
<keyword evidence="2" id="KW-0547">Nucleotide-binding</keyword>
<evidence type="ECO:0000313" key="5">
    <source>
        <dbReference type="EMBL" id="TDE01967.1"/>
    </source>
</evidence>
<dbReference type="GO" id="GO:0005524">
    <property type="term" value="F:ATP binding"/>
    <property type="evidence" value="ECO:0007669"/>
    <property type="project" value="UniProtKB-KW"/>
</dbReference>
<dbReference type="Proteomes" id="UP000294597">
    <property type="component" value="Unassembled WGS sequence"/>
</dbReference>
<evidence type="ECO:0000256" key="2">
    <source>
        <dbReference type="ARBA" id="ARBA00022741"/>
    </source>
</evidence>
<keyword evidence="3 5" id="KW-0067">ATP-binding</keyword>
<name>A0A4R5CR66_9FLAO</name>
<keyword evidence="6" id="KW-1185">Reference proteome</keyword>
<evidence type="ECO:0000256" key="3">
    <source>
        <dbReference type="ARBA" id="ARBA00022840"/>
    </source>
</evidence>
<gene>
    <name evidence="5" type="ORF">E0F98_14140</name>
</gene>
<dbReference type="SMART" id="SM00382">
    <property type="entry name" value="AAA"/>
    <property type="match status" value="1"/>
</dbReference>
<reference evidence="5 6" key="1">
    <citation type="submission" date="2019-03" db="EMBL/GenBank/DDBJ databases">
        <title>Flavobacterium TSA-D2 sp. nov., isolated from arctic soil.</title>
        <authorList>
            <person name="Chaudhary D.K."/>
        </authorList>
    </citation>
    <scope>NUCLEOTIDE SEQUENCE [LARGE SCALE GENOMIC DNA]</scope>
    <source>
        <strain evidence="5 6">TSA-D2</strain>
    </source>
</reference>
<dbReference type="InterPro" id="IPR027417">
    <property type="entry name" value="P-loop_NTPase"/>
</dbReference>
<proteinExistence type="predicted"/>
<dbReference type="InterPro" id="IPR003439">
    <property type="entry name" value="ABC_transporter-like_ATP-bd"/>
</dbReference>
<dbReference type="InterPro" id="IPR051782">
    <property type="entry name" value="ABC_Transporter_VariousFunc"/>
</dbReference>
<dbReference type="InterPro" id="IPR003593">
    <property type="entry name" value="AAA+_ATPase"/>
</dbReference>
<dbReference type="SUPFAM" id="SSF52540">
    <property type="entry name" value="P-loop containing nucleoside triphosphate hydrolases"/>
    <property type="match status" value="1"/>
</dbReference>
<comment type="caution">
    <text evidence="5">The sequence shown here is derived from an EMBL/GenBank/DDBJ whole genome shotgun (WGS) entry which is preliminary data.</text>
</comment>
<dbReference type="RefSeq" id="WP_132112593.1">
    <property type="nucleotide sequence ID" value="NZ_SMFO01000013.1"/>
</dbReference>
<dbReference type="AlphaFoldDB" id="A0A4R5CR66"/>
<dbReference type="GO" id="GO:0016887">
    <property type="term" value="F:ATP hydrolysis activity"/>
    <property type="evidence" value="ECO:0007669"/>
    <property type="project" value="InterPro"/>
</dbReference>
<evidence type="ECO:0000313" key="6">
    <source>
        <dbReference type="Proteomes" id="UP000294597"/>
    </source>
</evidence>
<dbReference type="Gene3D" id="3.40.50.300">
    <property type="entry name" value="P-loop containing nucleotide triphosphate hydrolases"/>
    <property type="match status" value="1"/>
</dbReference>
<feature type="domain" description="ABC transporter" evidence="4">
    <location>
        <begin position="1"/>
        <end position="210"/>
    </location>
</feature>
<sequence length="210" mass="24376">MLTINIKEKKYANRIILENINIHIAKAGIYGLVGKNGVGKTTLFKCVLELESYIGNSQINNVNIALQNVAWCPTEPSIYKELTANEFYDFYSHLLDFKKSNNKPIFNVVDDKLIRDFSTGMMKKTYLNAIFQKEYPIYFLDEPFNGLDLESNYILIQYLIEKSKESIIIISSHILDVLYNNCEEIFVLNNNYISKFEKENFNQIHNALFA</sequence>
<accession>A0A4R5CR66</accession>
<dbReference type="PANTHER" id="PTHR42939:SF1">
    <property type="entry name" value="ABC TRANSPORTER ATP-BINDING PROTEIN ALBC-RELATED"/>
    <property type="match status" value="1"/>
</dbReference>
<organism evidence="5 6">
    <name type="scientific">Flavobacterium hiemivividum</name>
    <dbReference type="NCBI Taxonomy" id="2541734"/>
    <lineage>
        <taxon>Bacteria</taxon>
        <taxon>Pseudomonadati</taxon>
        <taxon>Bacteroidota</taxon>
        <taxon>Flavobacteriia</taxon>
        <taxon>Flavobacteriales</taxon>
        <taxon>Flavobacteriaceae</taxon>
        <taxon>Flavobacterium</taxon>
    </lineage>
</organism>
<dbReference type="PROSITE" id="PS50893">
    <property type="entry name" value="ABC_TRANSPORTER_2"/>
    <property type="match status" value="1"/>
</dbReference>
<dbReference type="Pfam" id="PF00005">
    <property type="entry name" value="ABC_tran"/>
    <property type="match status" value="1"/>
</dbReference>
<evidence type="ECO:0000259" key="4">
    <source>
        <dbReference type="PROSITE" id="PS50893"/>
    </source>
</evidence>
<protein>
    <submittedName>
        <fullName evidence="5">ATP-binding cassette domain-containing protein</fullName>
    </submittedName>
</protein>